<proteinExistence type="predicted"/>
<dbReference type="AlphaFoldDB" id="A0A1N6H1K2"/>
<evidence type="ECO:0000313" key="4">
    <source>
        <dbReference type="Proteomes" id="UP000184932"/>
    </source>
</evidence>
<dbReference type="Proteomes" id="UP000184932">
    <property type="component" value="Unassembled WGS sequence"/>
</dbReference>
<feature type="signal peptide" evidence="2">
    <location>
        <begin position="1"/>
        <end position="17"/>
    </location>
</feature>
<name>A0A1N6H1K2_9RHOB</name>
<evidence type="ECO:0000256" key="2">
    <source>
        <dbReference type="SAM" id="SignalP"/>
    </source>
</evidence>
<feature type="compositionally biased region" description="Low complexity" evidence="1">
    <location>
        <begin position="30"/>
        <end position="43"/>
    </location>
</feature>
<keyword evidence="4" id="KW-1185">Reference proteome</keyword>
<evidence type="ECO:0008006" key="5">
    <source>
        <dbReference type="Google" id="ProtNLM"/>
    </source>
</evidence>
<dbReference type="EMBL" id="FSRL01000001">
    <property type="protein sequence ID" value="SIO13565.1"/>
    <property type="molecule type" value="Genomic_DNA"/>
</dbReference>
<gene>
    <name evidence="3" type="ORF">SAMN05444002_2985</name>
</gene>
<evidence type="ECO:0000256" key="1">
    <source>
        <dbReference type="SAM" id="MobiDB-lite"/>
    </source>
</evidence>
<dbReference type="PROSITE" id="PS51257">
    <property type="entry name" value="PROKAR_LIPOPROTEIN"/>
    <property type="match status" value="1"/>
</dbReference>
<keyword evidence="2" id="KW-0732">Signal</keyword>
<sequence length="219" mass="22259">MAFAARLIAPLLALALAGCEGVVLPGSSSAPTPAAASGAAPARSVPPKPPTRLEVGGVVVAAPDGYCVDTRARKGSFVLLAACSAISQSPEHPAPGRMGLLSATVGKRGSGSPPPDADQLSSYFRSAEGRATLSYAGDPASVAITDARSQNGVFLLALIDRSAPPQPELGAARWRALFTVDDRLVSVILHSLKEDPISRDGGTALLQTFVARIRAANAG</sequence>
<protein>
    <recommendedName>
        <fullName evidence="5">Cation transport ATPase</fullName>
    </recommendedName>
</protein>
<dbReference type="RefSeq" id="WP_074256939.1">
    <property type="nucleotide sequence ID" value="NZ_FSRL01000001.1"/>
</dbReference>
<accession>A0A1N6H1K2</accession>
<organism evidence="3 4">
    <name type="scientific">Vannielia litorea</name>
    <dbReference type="NCBI Taxonomy" id="1217970"/>
    <lineage>
        <taxon>Bacteria</taxon>
        <taxon>Pseudomonadati</taxon>
        <taxon>Pseudomonadota</taxon>
        <taxon>Alphaproteobacteria</taxon>
        <taxon>Rhodobacterales</taxon>
        <taxon>Paracoccaceae</taxon>
        <taxon>Vannielia</taxon>
    </lineage>
</organism>
<dbReference type="STRING" id="1217970.SAMN05444002_2985"/>
<evidence type="ECO:0000313" key="3">
    <source>
        <dbReference type="EMBL" id="SIO13565.1"/>
    </source>
</evidence>
<dbReference type="OrthoDB" id="7877343at2"/>
<feature type="chain" id="PRO_5011980532" description="Cation transport ATPase" evidence="2">
    <location>
        <begin position="18"/>
        <end position="219"/>
    </location>
</feature>
<feature type="region of interest" description="Disordered" evidence="1">
    <location>
        <begin position="30"/>
        <end position="50"/>
    </location>
</feature>
<reference evidence="4" key="1">
    <citation type="submission" date="2016-11" db="EMBL/GenBank/DDBJ databases">
        <authorList>
            <person name="Varghese N."/>
            <person name="Submissions S."/>
        </authorList>
    </citation>
    <scope>NUCLEOTIDE SEQUENCE [LARGE SCALE GENOMIC DNA]</scope>
    <source>
        <strain evidence="4">DSM 29440</strain>
    </source>
</reference>